<proteinExistence type="predicted"/>
<keyword evidence="2" id="KW-1185">Reference proteome</keyword>
<gene>
    <name evidence="1" type="ORF">Lalb_Chr19g0125361</name>
</gene>
<evidence type="ECO:0000313" key="1">
    <source>
        <dbReference type="EMBL" id="KAE9592071.1"/>
    </source>
</evidence>
<dbReference type="Proteomes" id="UP000447434">
    <property type="component" value="Chromosome 19"/>
</dbReference>
<dbReference type="EMBL" id="WOCE01000019">
    <property type="protein sequence ID" value="KAE9592071.1"/>
    <property type="molecule type" value="Genomic_DNA"/>
</dbReference>
<sequence length="400" mass="46227">MDDGKSTITFEQTNKEIYSNQVAKNHRKGELSTLFNDKGDSSQGTQGHVAFHVKNDIAKYHNGFWKDYSNLSDSDVSIHETQGQVFNATNDQKEYCIVSREDYSHLSDFDEYEESLVGYPKKYYGTLKNKNSYTMETSVKDKSNMNLFKELKPLVNEDFDDSSSRNSYSLSLGKENCKIGQPLPFHGNHSSKLVIPIGPRFQAEIPQWEDLTNTRQYNIDDDSKWVENEIWPMPNIMETNNTKGVGNGRPELCSCDIPGSFDCVQLHISEAREKLKLEIGATFSSWKFDEMGEDVSKSWTMDEQKEFELLIRLNKQSNGMDFWKIAMENFPSKPLKNMVNYYYNVCIPRRIRMETRASFGRIDSDNHNFVGYEEKDECSSTRMQIVPICKLHKSKSTNYL</sequence>
<protein>
    <submittedName>
        <fullName evidence="1">Uncharacterized protein</fullName>
    </submittedName>
</protein>
<dbReference type="OrthoDB" id="1938526at2759"/>
<organism evidence="1 2">
    <name type="scientific">Lupinus albus</name>
    <name type="common">White lupine</name>
    <name type="synonym">Lupinus termis</name>
    <dbReference type="NCBI Taxonomy" id="3870"/>
    <lineage>
        <taxon>Eukaryota</taxon>
        <taxon>Viridiplantae</taxon>
        <taxon>Streptophyta</taxon>
        <taxon>Embryophyta</taxon>
        <taxon>Tracheophyta</taxon>
        <taxon>Spermatophyta</taxon>
        <taxon>Magnoliopsida</taxon>
        <taxon>eudicotyledons</taxon>
        <taxon>Gunneridae</taxon>
        <taxon>Pentapetalae</taxon>
        <taxon>rosids</taxon>
        <taxon>fabids</taxon>
        <taxon>Fabales</taxon>
        <taxon>Fabaceae</taxon>
        <taxon>Papilionoideae</taxon>
        <taxon>50 kb inversion clade</taxon>
        <taxon>genistoids sensu lato</taxon>
        <taxon>core genistoids</taxon>
        <taxon>Genisteae</taxon>
        <taxon>Lupinus</taxon>
    </lineage>
</organism>
<reference evidence="2" key="1">
    <citation type="journal article" date="2020" name="Nat. Commun.">
        <title>Genome sequence of the cluster root forming white lupin.</title>
        <authorList>
            <person name="Hufnagel B."/>
            <person name="Marques A."/>
            <person name="Soriano A."/>
            <person name="Marques L."/>
            <person name="Divol F."/>
            <person name="Doumas P."/>
            <person name="Sallet E."/>
            <person name="Mancinotti D."/>
            <person name="Carrere S."/>
            <person name="Marande W."/>
            <person name="Arribat S."/>
            <person name="Keller J."/>
            <person name="Huneau C."/>
            <person name="Blein T."/>
            <person name="Aime D."/>
            <person name="Laguerre M."/>
            <person name="Taylor J."/>
            <person name="Schubert V."/>
            <person name="Nelson M."/>
            <person name="Geu-Flores F."/>
            <person name="Crespi M."/>
            <person name="Gallardo-Guerrero K."/>
            <person name="Delaux P.-M."/>
            <person name="Salse J."/>
            <person name="Berges H."/>
            <person name="Guyot R."/>
            <person name="Gouzy J."/>
            <person name="Peret B."/>
        </authorList>
    </citation>
    <scope>NUCLEOTIDE SEQUENCE [LARGE SCALE GENOMIC DNA]</scope>
    <source>
        <strain evidence="2">cv. Amiga</strain>
    </source>
</reference>
<dbReference type="PANTHER" id="PTHR46872:SF10">
    <property type="entry name" value="MYB-LIKE DOMAIN-CONTAINING PROTEIN"/>
    <property type="match status" value="1"/>
</dbReference>
<name>A0A6A4NSV2_LUPAL</name>
<accession>A0A6A4NSV2</accession>
<evidence type="ECO:0000313" key="2">
    <source>
        <dbReference type="Proteomes" id="UP000447434"/>
    </source>
</evidence>
<dbReference type="AlphaFoldDB" id="A0A6A4NSV2"/>
<dbReference type="PANTHER" id="PTHR46872">
    <property type="entry name" value="DNA BINDING PROTEIN"/>
    <property type="match status" value="1"/>
</dbReference>
<comment type="caution">
    <text evidence="1">The sequence shown here is derived from an EMBL/GenBank/DDBJ whole genome shotgun (WGS) entry which is preliminary data.</text>
</comment>